<evidence type="ECO:0000313" key="2">
    <source>
        <dbReference type="EMBL" id="AUB38947.1"/>
    </source>
</evidence>
<protein>
    <submittedName>
        <fullName evidence="2">Transposase</fullName>
    </submittedName>
</protein>
<dbReference type="RefSeq" id="WP_100897225.1">
    <property type="nucleotide sequence ID" value="NZ_CAWNNC010000001.1"/>
</dbReference>
<reference evidence="2 3" key="1">
    <citation type="submission" date="2017-11" db="EMBL/GenBank/DDBJ databases">
        <title>Complete genome of a free-living desiccation-tolerant cyanobacterium and its photosynthetic adaptation to extreme terrestrial habitat.</title>
        <authorList>
            <person name="Shang J."/>
        </authorList>
    </citation>
    <scope>NUCLEOTIDE SEQUENCE [LARGE SCALE GENOMIC DNA]</scope>
    <source>
        <strain evidence="2 3">CCNUN1</strain>
    </source>
</reference>
<dbReference type="EMBL" id="CP024785">
    <property type="protein sequence ID" value="AUB34697.1"/>
    <property type="molecule type" value="Genomic_DNA"/>
</dbReference>
<gene>
    <name evidence="1" type="ORF">COO91_00526</name>
    <name evidence="2" type="ORF">COO91_04927</name>
</gene>
<accession>A0A2K8SU57</accession>
<dbReference type="EMBL" id="CP024785">
    <property type="protein sequence ID" value="AUB38947.1"/>
    <property type="molecule type" value="Genomic_DNA"/>
</dbReference>
<sequence>MPCQPLTITLSDTDQQALEKLVNRPSTPQQIAQRARIVLKAFGLVFSHANSCLEVVFLLKRISNSRGLNFIDYFNQKLARPFQWTFKGKLLAA</sequence>
<dbReference type="Proteomes" id="UP000232003">
    <property type="component" value="Chromosome"/>
</dbReference>
<dbReference type="KEGG" id="nfl:COO91_00526"/>
<organism evidence="2 3">
    <name type="scientific">Nostoc flagelliforme CCNUN1</name>
    <dbReference type="NCBI Taxonomy" id="2038116"/>
    <lineage>
        <taxon>Bacteria</taxon>
        <taxon>Bacillati</taxon>
        <taxon>Cyanobacteriota</taxon>
        <taxon>Cyanophyceae</taxon>
        <taxon>Nostocales</taxon>
        <taxon>Nostocaceae</taxon>
        <taxon>Nostoc</taxon>
    </lineage>
</organism>
<keyword evidence="3" id="KW-1185">Reference proteome</keyword>
<evidence type="ECO:0000313" key="1">
    <source>
        <dbReference type="EMBL" id="AUB34697.1"/>
    </source>
</evidence>
<dbReference type="KEGG" id="nfl:COO91_04927"/>
<name>A0A2K8SU57_9NOSO</name>
<proteinExistence type="predicted"/>
<dbReference type="AlphaFoldDB" id="A0A2K8SU57"/>
<evidence type="ECO:0000313" key="3">
    <source>
        <dbReference type="Proteomes" id="UP000232003"/>
    </source>
</evidence>